<evidence type="ECO:0000313" key="3">
    <source>
        <dbReference type="Proteomes" id="UP001256588"/>
    </source>
</evidence>
<feature type="transmembrane region" description="Helical" evidence="1">
    <location>
        <begin position="82"/>
        <end position="99"/>
    </location>
</feature>
<organism evidence="2 3">
    <name type="scientific">Luteimonas terrae</name>
    <dbReference type="NCBI Taxonomy" id="1530191"/>
    <lineage>
        <taxon>Bacteria</taxon>
        <taxon>Pseudomonadati</taxon>
        <taxon>Pseudomonadota</taxon>
        <taxon>Gammaproteobacteria</taxon>
        <taxon>Lysobacterales</taxon>
        <taxon>Lysobacteraceae</taxon>
        <taxon>Luteimonas</taxon>
    </lineage>
</organism>
<keyword evidence="3" id="KW-1185">Reference proteome</keyword>
<evidence type="ECO:0000256" key="1">
    <source>
        <dbReference type="SAM" id="Phobius"/>
    </source>
</evidence>
<gene>
    <name evidence="2" type="ORF">J2W68_003321</name>
</gene>
<keyword evidence="1" id="KW-0472">Membrane</keyword>
<sequence length="137" mass="14809">MKSKLGSVALAVSRCIYGLFFIFDGAVRVVGSIRGSPKPEFAQPAAQAFNGPLFAAPFTDPLLGASFIVAGLALLFNRTAPLGVAILLPSIIVIFMFHLFLTGQIVWGAGHLLFVLFLLWVYRHAFTPLWNHGKPAP</sequence>
<name>A0ABU1Y0U2_9GAMM</name>
<dbReference type="Proteomes" id="UP001256588">
    <property type="component" value="Unassembled WGS sequence"/>
</dbReference>
<keyword evidence="1" id="KW-0812">Transmembrane</keyword>
<dbReference type="EMBL" id="JAVDWO010000016">
    <property type="protein sequence ID" value="MDR7194573.1"/>
    <property type="molecule type" value="Genomic_DNA"/>
</dbReference>
<comment type="caution">
    <text evidence="2">The sequence shown here is derived from an EMBL/GenBank/DDBJ whole genome shotgun (WGS) entry which is preliminary data.</text>
</comment>
<keyword evidence="1" id="KW-1133">Transmembrane helix</keyword>
<feature type="transmembrane region" description="Helical" evidence="1">
    <location>
        <begin position="105"/>
        <end position="122"/>
    </location>
</feature>
<reference evidence="2 3" key="1">
    <citation type="submission" date="2023-07" db="EMBL/GenBank/DDBJ databases">
        <title>Sorghum-associated microbial communities from plants grown in Nebraska, USA.</title>
        <authorList>
            <person name="Schachtman D."/>
        </authorList>
    </citation>
    <scope>NUCLEOTIDE SEQUENCE [LARGE SCALE GENOMIC DNA]</scope>
    <source>
        <strain evidence="2 3">4099</strain>
    </source>
</reference>
<proteinExistence type="predicted"/>
<accession>A0ABU1Y0U2</accession>
<evidence type="ECO:0008006" key="4">
    <source>
        <dbReference type="Google" id="ProtNLM"/>
    </source>
</evidence>
<protein>
    <recommendedName>
        <fullName evidence="4">DoxX family protein</fullName>
    </recommendedName>
</protein>
<feature type="transmembrane region" description="Helical" evidence="1">
    <location>
        <begin position="12"/>
        <end position="33"/>
    </location>
</feature>
<dbReference type="RefSeq" id="WP_310238048.1">
    <property type="nucleotide sequence ID" value="NZ_JAVDWO010000016.1"/>
</dbReference>
<evidence type="ECO:0000313" key="2">
    <source>
        <dbReference type="EMBL" id="MDR7194573.1"/>
    </source>
</evidence>
<feature type="transmembrane region" description="Helical" evidence="1">
    <location>
        <begin position="53"/>
        <end position="75"/>
    </location>
</feature>